<evidence type="ECO:0000313" key="5">
    <source>
        <dbReference type="Proteomes" id="UP000296706"/>
    </source>
</evidence>
<dbReference type="InterPro" id="IPR036291">
    <property type="entry name" value="NAD(P)-bd_dom_sf"/>
</dbReference>
<dbReference type="SUPFAM" id="SSF81324">
    <property type="entry name" value="Voltage-gated potassium channels"/>
    <property type="match status" value="1"/>
</dbReference>
<feature type="domain" description="RCK N-terminal" evidence="2">
    <location>
        <begin position="338"/>
        <end position="446"/>
    </location>
</feature>
<dbReference type="GO" id="GO:0006813">
    <property type="term" value="P:potassium ion transport"/>
    <property type="evidence" value="ECO:0007669"/>
    <property type="project" value="InterPro"/>
</dbReference>
<dbReference type="PANTHER" id="PTHR43833:SF9">
    <property type="entry name" value="POTASSIUM CHANNEL PROTEIN YUGO-RELATED"/>
    <property type="match status" value="1"/>
</dbReference>
<dbReference type="InterPro" id="IPR036721">
    <property type="entry name" value="RCK_C_sf"/>
</dbReference>
<dbReference type="KEGG" id="hsn:DV733_14475"/>
<sequence>MNQWYRRTLYYLVTLFVVIIAYAGAYDYGMTAFEGRSQNFLHSLQIVVETFTTTGFGSDAPWSSWQMNVLVIVMDLTGVFLIFLALPVLVFPLFEEALSTTVPTSVTGYEDHVVICSYTARADALIDELDSWDVEHVLIEPDRDTATDLYENDYDVIHEDPTSVSGLENADLGSARAVVADLSDEVDTSIVLTAQEVSEDVRIVSVVEEPSHRRYHELAGADVVLSPRPLLGASLASKVTTSFRTDVSDAVDISSDLQIAEIPIRSNSPLEGTTLLDSDLREETGVNVIGAWMQGTFESPPDPTATLRRGSVLLVAGRPDQLAALRDLTLSEIRRYDGGHVLLAGHGEVGKRVAERLDDEEIPYTVVDIVDKEGVDVVGDVTDPATLEAAEVHGIRTVLLAIPDDTAAEFATLVVRDLSPETEIIARTEEAESVQKMYRAGADYVLSLETVTGRMIASAILEDEEVMSVDTQVDVVRTTAPELVGQSVGSADVRARTGCTIVAVERDGETHTDLDVNFRIREGDELVIAGTDEGTNRFMDAFR</sequence>
<keyword evidence="1" id="KW-1133">Transmembrane helix</keyword>
<keyword evidence="1" id="KW-0812">Transmembrane</keyword>
<dbReference type="Gene3D" id="1.10.287.70">
    <property type="match status" value="1"/>
</dbReference>
<gene>
    <name evidence="4" type="ORF">DV733_14475</name>
</gene>
<keyword evidence="1" id="KW-0472">Membrane</keyword>
<accession>A0A4D6HEI7</accession>
<dbReference type="Pfam" id="PF02080">
    <property type="entry name" value="TrkA_C"/>
    <property type="match status" value="2"/>
</dbReference>
<evidence type="ECO:0000259" key="3">
    <source>
        <dbReference type="PROSITE" id="PS51202"/>
    </source>
</evidence>
<dbReference type="Gene3D" id="3.30.70.1450">
    <property type="entry name" value="Regulator of K+ conductance, C-terminal domain"/>
    <property type="match status" value="2"/>
</dbReference>
<name>A0A4D6HEI7_9EURY</name>
<dbReference type="AlphaFoldDB" id="A0A4D6HEI7"/>
<dbReference type="InterPro" id="IPR050721">
    <property type="entry name" value="Trk_Ktr_HKT_K-transport"/>
</dbReference>
<dbReference type="InterPro" id="IPR006037">
    <property type="entry name" value="RCK_C"/>
</dbReference>
<protein>
    <submittedName>
        <fullName evidence="4">TrkA family potassium uptake protein</fullName>
    </submittedName>
</protein>
<feature type="domain" description="RCK N-terminal" evidence="2">
    <location>
        <begin position="110"/>
        <end position="225"/>
    </location>
</feature>
<dbReference type="Gene3D" id="3.40.50.720">
    <property type="entry name" value="NAD(P)-binding Rossmann-like Domain"/>
    <property type="match status" value="2"/>
</dbReference>
<feature type="transmembrane region" description="Helical" evidence="1">
    <location>
        <begin position="9"/>
        <end position="28"/>
    </location>
</feature>
<evidence type="ECO:0000256" key="1">
    <source>
        <dbReference type="SAM" id="Phobius"/>
    </source>
</evidence>
<reference evidence="4 5" key="1">
    <citation type="journal article" date="2019" name="Nat. Commun.">
        <title>A new type of DNA phosphorothioation-based antiviral system in archaea.</title>
        <authorList>
            <person name="Xiong L."/>
            <person name="Liu S."/>
            <person name="Chen S."/>
            <person name="Xiao Y."/>
            <person name="Zhu B."/>
            <person name="Gao Y."/>
            <person name="Zhang Y."/>
            <person name="Chen B."/>
            <person name="Luo J."/>
            <person name="Deng Z."/>
            <person name="Chen X."/>
            <person name="Wang L."/>
            <person name="Chen S."/>
        </authorList>
    </citation>
    <scope>NUCLEOTIDE SEQUENCE [LARGE SCALE GENOMIC DNA]</scope>
    <source>
        <strain evidence="4 5">CBA1105</strain>
    </source>
</reference>
<dbReference type="STRING" id="1457250.GCA_000755225_01763"/>
<dbReference type="InterPro" id="IPR003148">
    <property type="entry name" value="RCK_N"/>
</dbReference>
<organism evidence="4 5">
    <name type="scientific">Halapricum salinum</name>
    <dbReference type="NCBI Taxonomy" id="1457250"/>
    <lineage>
        <taxon>Archaea</taxon>
        <taxon>Methanobacteriati</taxon>
        <taxon>Methanobacteriota</taxon>
        <taxon>Stenosarchaea group</taxon>
        <taxon>Halobacteria</taxon>
        <taxon>Halobacteriales</taxon>
        <taxon>Haloarculaceae</taxon>
        <taxon>Halapricum</taxon>
    </lineage>
</organism>
<dbReference type="GO" id="GO:0008324">
    <property type="term" value="F:monoatomic cation transmembrane transporter activity"/>
    <property type="evidence" value="ECO:0007669"/>
    <property type="project" value="InterPro"/>
</dbReference>
<dbReference type="PROSITE" id="PS51201">
    <property type="entry name" value="RCK_N"/>
    <property type="match status" value="2"/>
</dbReference>
<dbReference type="PROSITE" id="PS51202">
    <property type="entry name" value="RCK_C"/>
    <property type="match status" value="2"/>
</dbReference>
<feature type="domain" description="RCK C-terminal" evidence="3">
    <location>
        <begin position="245"/>
        <end position="331"/>
    </location>
</feature>
<keyword evidence="5" id="KW-1185">Reference proteome</keyword>
<evidence type="ECO:0000259" key="2">
    <source>
        <dbReference type="PROSITE" id="PS51201"/>
    </source>
</evidence>
<dbReference type="OrthoDB" id="43518at2157"/>
<dbReference type="EMBL" id="CP031310">
    <property type="protein sequence ID" value="QCC52363.1"/>
    <property type="molecule type" value="Genomic_DNA"/>
</dbReference>
<dbReference type="GeneID" id="39849090"/>
<dbReference type="PANTHER" id="PTHR43833">
    <property type="entry name" value="POTASSIUM CHANNEL PROTEIN 2-RELATED-RELATED"/>
    <property type="match status" value="1"/>
</dbReference>
<evidence type="ECO:0000313" key="4">
    <source>
        <dbReference type="EMBL" id="QCC52363.1"/>
    </source>
</evidence>
<dbReference type="SUPFAM" id="SSF51735">
    <property type="entry name" value="NAD(P)-binding Rossmann-fold domains"/>
    <property type="match status" value="2"/>
</dbReference>
<feature type="domain" description="RCK C-terminal" evidence="3">
    <location>
        <begin position="462"/>
        <end position="543"/>
    </location>
</feature>
<dbReference type="RefSeq" id="WP_049992687.1">
    <property type="nucleotide sequence ID" value="NZ_CP031310.1"/>
</dbReference>
<dbReference type="SUPFAM" id="SSF116726">
    <property type="entry name" value="TrkA C-terminal domain-like"/>
    <property type="match status" value="2"/>
</dbReference>
<dbReference type="Pfam" id="PF02254">
    <property type="entry name" value="TrkA_N"/>
    <property type="match status" value="2"/>
</dbReference>
<dbReference type="Proteomes" id="UP000296706">
    <property type="component" value="Chromosome"/>
</dbReference>
<feature type="transmembrane region" description="Helical" evidence="1">
    <location>
        <begin position="69"/>
        <end position="94"/>
    </location>
</feature>
<proteinExistence type="predicted"/>